<keyword evidence="5" id="KW-1185">Reference proteome</keyword>
<dbReference type="InterPro" id="IPR053162">
    <property type="entry name" value="DnaD"/>
</dbReference>
<comment type="similarity">
    <text evidence="1">Belongs to the DnaB/DnaD family.</text>
</comment>
<proteinExistence type="inferred from homology"/>
<feature type="compositionally biased region" description="Low complexity" evidence="2">
    <location>
        <begin position="145"/>
        <end position="171"/>
    </location>
</feature>
<evidence type="ECO:0000313" key="4">
    <source>
        <dbReference type="EMBL" id="TDL96712.1"/>
    </source>
</evidence>
<dbReference type="EMBL" id="SCWA01000012">
    <property type="protein sequence ID" value="TDL96712.1"/>
    <property type="molecule type" value="Genomic_DNA"/>
</dbReference>
<dbReference type="Pfam" id="PF07261">
    <property type="entry name" value="DnaB_2"/>
    <property type="match status" value="1"/>
</dbReference>
<dbReference type="AlphaFoldDB" id="A0A4R6BD45"/>
<evidence type="ECO:0000256" key="2">
    <source>
        <dbReference type="SAM" id="MobiDB-lite"/>
    </source>
</evidence>
<reference evidence="4 5" key="1">
    <citation type="submission" date="2019-01" db="EMBL/GenBank/DDBJ databases">
        <title>Draft genome sequences of the type strains of six Macrococcus species.</title>
        <authorList>
            <person name="Mazhar S."/>
            <person name="Altermann E."/>
            <person name="Hill C."/>
            <person name="Mcauliffe O."/>
        </authorList>
    </citation>
    <scope>NUCLEOTIDE SEQUENCE [LARGE SCALE GENOMIC DNA]</scope>
    <source>
        <strain evidence="4 5">CCM4811</strain>
    </source>
</reference>
<dbReference type="Gene3D" id="1.10.10.630">
    <property type="entry name" value="DnaD domain-like"/>
    <property type="match status" value="1"/>
</dbReference>
<evidence type="ECO:0000259" key="3">
    <source>
        <dbReference type="Pfam" id="PF07261"/>
    </source>
</evidence>
<dbReference type="NCBIfam" id="TIGR01446">
    <property type="entry name" value="DnaD_dom"/>
    <property type="match status" value="1"/>
</dbReference>
<organism evidence="4 5">
    <name type="scientific">Macrococcus brunensis</name>
    <dbReference type="NCBI Taxonomy" id="198483"/>
    <lineage>
        <taxon>Bacteria</taxon>
        <taxon>Bacillati</taxon>
        <taxon>Bacillota</taxon>
        <taxon>Bacilli</taxon>
        <taxon>Bacillales</taxon>
        <taxon>Staphylococcaceae</taxon>
        <taxon>Macrococcus</taxon>
    </lineage>
</organism>
<dbReference type="PANTHER" id="PTHR37293">
    <property type="entry name" value="PHAGE REPLICATION PROTEIN-RELATED"/>
    <property type="match status" value="1"/>
</dbReference>
<feature type="region of interest" description="Disordered" evidence="2">
    <location>
        <begin position="142"/>
        <end position="174"/>
    </location>
</feature>
<dbReference type="InterPro" id="IPR034829">
    <property type="entry name" value="DnaD-like_sf"/>
</dbReference>
<dbReference type="OrthoDB" id="1821976at2"/>
<gene>
    <name evidence="4" type="ORF">ERX27_07605</name>
</gene>
<dbReference type="InterPro" id="IPR006343">
    <property type="entry name" value="DnaB/C_C"/>
</dbReference>
<name>A0A4R6BD45_9STAP</name>
<dbReference type="SUPFAM" id="SSF158499">
    <property type="entry name" value="DnaD domain-like"/>
    <property type="match status" value="1"/>
</dbReference>
<sequence>MTEDILKSSVSGYGLVFKNVMKDQNLDIEAKALYSYLSSYAGSNGVAFPGVDLICHELKVSEKRYKKYRKQLEDAGYLTIKRNRRDSGFSNNIYHINHQGLSGQNDTVTLDDNETLSGQNVPLQIVPEQNVSEQIVTGQNVGTKNNSITNNSITNNNNKNNNLISNSSRSDINSENKIDSVTTTTDNEFKEVYNSYQENIQMNPPPNVNQKLKQDFEAYGKDLILYAIYRSSLKNNYNYTFIDHLLNDWRKKRITTVEQAKRYEERHDTTTVKVESVKEYTPEQLLQMDAFRNQSEDMWSFMGVQE</sequence>
<dbReference type="InterPro" id="IPR036388">
    <property type="entry name" value="WH-like_DNA-bd_sf"/>
</dbReference>
<dbReference type="RefSeq" id="WP_133432240.1">
    <property type="nucleotide sequence ID" value="NZ_SCWA01000012.1"/>
</dbReference>
<evidence type="ECO:0000256" key="1">
    <source>
        <dbReference type="ARBA" id="ARBA00093462"/>
    </source>
</evidence>
<dbReference type="Gene3D" id="1.10.10.10">
    <property type="entry name" value="Winged helix-like DNA-binding domain superfamily/Winged helix DNA-binding domain"/>
    <property type="match status" value="1"/>
</dbReference>
<dbReference type="PANTHER" id="PTHR37293:SF5">
    <property type="entry name" value="DNA REPLICATION PROTEIN"/>
    <property type="match status" value="1"/>
</dbReference>
<accession>A0A4R6BD45</accession>
<protein>
    <submittedName>
        <fullName evidence="4">DnaD domain protein</fullName>
    </submittedName>
</protein>
<evidence type="ECO:0000313" key="5">
    <source>
        <dbReference type="Proteomes" id="UP000295310"/>
    </source>
</evidence>
<comment type="caution">
    <text evidence="4">The sequence shown here is derived from an EMBL/GenBank/DDBJ whole genome shotgun (WGS) entry which is preliminary data.</text>
</comment>
<dbReference type="Proteomes" id="UP000295310">
    <property type="component" value="Unassembled WGS sequence"/>
</dbReference>
<feature type="domain" description="DnaB/C C-terminal" evidence="3">
    <location>
        <begin position="194"/>
        <end position="264"/>
    </location>
</feature>
<dbReference type="Pfam" id="PF13730">
    <property type="entry name" value="HTH_36"/>
    <property type="match status" value="1"/>
</dbReference>